<proteinExistence type="predicted"/>
<dbReference type="AlphaFoldDB" id="A0AAW6RQ81"/>
<name>A0AAW6RQ81_9BURK</name>
<feature type="region of interest" description="Disordered" evidence="1">
    <location>
        <begin position="255"/>
        <end position="288"/>
    </location>
</feature>
<evidence type="ECO:0000313" key="2">
    <source>
        <dbReference type="EMBL" id="MDG9700272.1"/>
    </source>
</evidence>
<feature type="compositionally biased region" description="Low complexity" evidence="1">
    <location>
        <begin position="255"/>
        <end position="276"/>
    </location>
</feature>
<dbReference type="EMBL" id="JARVII010000029">
    <property type="protein sequence ID" value="MDG9700272.1"/>
    <property type="molecule type" value="Genomic_DNA"/>
</dbReference>
<sequence length="499" mass="53002">MVKSKIFAACVFAGICGPNLYASELQSRWNIISAELNGQSMQTAGQKCLEDSFFEINGDVAKFTLSDSSGGSCKSGKQSYEYKSLGGGRYALIANGADAGEFWINGDELKLKQPLDGGKFIVFGFKKDAANSTGVATNQAQFNMNGAKPQSGGELEGRWDVVSVTTQGQTFKTAGQKCFEDSFFQIAGGKATVSIVAANSDGSCKTGAGSSGYQSLGSGRYALDKDAGEFRLKGDTLEYRQADNDIVFTFKKRAGGASSSGSAQARSSSSANQAANTKDPGVKHSDAKATKKGTGVFAGKWFFINTNTDISFYLRDDGTYASRLEKPDWRTRIDGTYKKDGKKIVRTANDGEQSTYSCENADCTFLLSDGGYHLFNAQILNEVPKGSYSFTSVGSMSVYNASGGTDIVGGGVSGHYDFDGKGRFRDDSLSYSSAAMSNVGGGGTRSSSSTGSYTLDSGELTLRYDDGRTQRHSFFYIPPTSEGKAGGVVVDGVIYFLDE</sequence>
<protein>
    <recommendedName>
        <fullName evidence="4">Lipocalin-like domain-containing protein</fullName>
    </recommendedName>
</protein>
<accession>A0AAW6RQ81</accession>
<organism evidence="2 3">
    <name type="scientific">Ottowia cancrivicina</name>
    <dbReference type="NCBI Taxonomy" id="3040346"/>
    <lineage>
        <taxon>Bacteria</taxon>
        <taxon>Pseudomonadati</taxon>
        <taxon>Pseudomonadota</taxon>
        <taxon>Betaproteobacteria</taxon>
        <taxon>Burkholderiales</taxon>
        <taxon>Comamonadaceae</taxon>
        <taxon>Ottowia</taxon>
    </lineage>
</organism>
<evidence type="ECO:0000313" key="3">
    <source>
        <dbReference type="Proteomes" id="UP001237156"/>
    </source>
</evidence>
<evidence type="ECO:0000256" key="1">
    <source>
        <dbReference type="SAM" id="MobiDB-lite"/>
    </source>
</evidence>
<comment type="caution">
    <text evidence="2">The sequence shown here is derived from an EMBL/GenBank/DDBJ whole genome shotgun (WGS) entry which is preliminary data.</text>
</comment>
<dbReference type="RefSeq" id="WP_279525025.1">
    <property type="nucleotide sequence ID" value="NZ_JARVII010000029.1"/>
</dbReference>
<dbReference type="Proteomes" id="UP001237156">
    <property type="component" value="Unassembled WGS sequence"/>
</dbReference>
<evidence type="ECO:0008006" key="4">
    <source>
        <dbReference type="Google" id="ProtNLM"/>
    </source>
</evidence>
<gene>
    <name evidence="2" type="ORF">QB898_11235</name>
</gene>
<keyword evidence="3" id="KW-1185">Reference proteome</keyword>
<reference evidence="2 3" key="1">
    <citation type="submission" date="2023-04" db="EMBL/GenBank/DDBJ databases">
        <title>Ottowia paracancer sp. nov., isolated from human stomach.</title>
        <authorList>
            <person name="Song Y."/>
        </authorList>
    </citation>
    <scope>NUCLEOTIDE SEQUENCE [LARGE SCALE GENOMIC DNA]</scope>
    <source>
        <strain evidence="2 3">10c7w1</strain>
    </source>
</reference>